<keyword evidence="4 5" id="KW-0472">Membrane</keyword>
<dbReference type="PANTHER" id="PTHR43701:SF2">
    <property type="entry name" value="MEMBRANE TRANSPORTER PROTEIN YJNA-RELATED"/>
    <property type="match status" value="1"/>
</dbReference>
<comment type="subcellular location">
    <subcellularLocation>
        <location evidence="1">Membrane</location>
        <topology evidence="1">Multi-pass membrane protein</topology>
    </subcellularLocation>
</comment>
<evidence type="ECO:0000313" key="6">
    <source>
        <dbReference type="EMBL" id="CAB4684960.1"/>
    </source>
</evidence>
<feature type="transmembrane region" description="Helical" evidence="5">
    <location>
        <begin position="76"/>
        <end position="95"/>
    </location>
</feature>
<evidence type="ECO:0000256" key="2">
    <source>
        <dbReference type="ARBA" id="ARBA00022692"/>
    </source>
</evidence>
<evidence type="ECO:0000256" key="5">
    <source>
        <dbReference type="SAM" id="Phobius"/>
    </source>
</evidence>
<sequence length="251" mass="26559">MSMTLILTALASGAFIGAVLGFIGAGGAMVSVPIFLYLFDFTPIHATTAALAVVFLAAVAGLGPKFKSKDVLVKEALIIWALGLVTNIGFGLIITKIPDQFILFGFSFVLIGAGYSMLRAPIKDHAEKSMPFWALITLSLLIGSLTGLFGVGGGFLAIPVLVLFFHTPQNKAAGTSLLIIALNCITAFIAKHSIWTEINWHYPAVIALSAVIVSMLASKFAPKAPTVHLKRGFALLLFTLAAFTILARVIN</sequence>
<proteinExistence type="predicted"/>
<accession>A0A6J6NEH1</accession>
<keyword evidence="3 5" id="KW-1133">Transmembrane helix</keyword>
<gene>
    <name evidence="6" type="ORF">UFOPK2576_00089</name>
</gene>
<reference evidence="6" key="1">
    <citation type="submission" date="2020-05" db="EMBL/GenBank/DDBJ databases">
        <authorList>
            <person name="Chiriac C."/>
            <person name="Salcher M."/>
            <person name="Ghai R."/>
            <person name="Kavagutti S V."/>
        </authorList>
    </citation>
    <scope>NUCLEOTIDE SEQUENCE</scope>
</reference>
<feature type="transmembrane region" description="Helical" evidence="5">
    <location>
        <begin position="171"/>
        <end position="190"/>
    </location>
</feature>
<dbReference type="EMBL" id="CAEZXQ010000004">
    <property type="protein sequence ID" value="CAB4684960.1"/>
    <property type="molecule type" value="Genomic_DNA"/>
</dbReference>
<evidence type="ECO:0000256" key="1">
    <source>
        <dbReference type="ARBA" id="ARBA00004141"/>
    </source>
</evidence>
<evidence type="ECO:0000256" key="3">
    <source>
        <dbReference type="ARBA" id="ARBA00022989"/>
    </source>
</evidence>
<dbReference type="PANTHER" id="PTHR43701">
    <property type="entry name" value="MEMBRANE TRANSPORTER PROTEIN MJ0441-RELATED"/>
    <property type="match status" value="1"/>
</dbReference>
<protein>
    <submittedName>
        <fullName evidence="6">Unannotated protein</fullName>
    </submittedName>
</protein>
<dbReference type="Pfam" id="PF01925">
    <property type="entry name" value="TauE"/>
    <property type="match status" value="1"/>
</dbReference>
<evidence type="ECO:0000256" key="4">
    <source>
        <dbReference type="ARBA" id="ARBA00023136"/>
    </source>
</evidence>
<feature type="transmembrane region" description="Helical" evidence="5">
    <location>
        <begin position="101"/>
        <end position="120"/>
    </location>
</feature>
<feature type="transmembrane region" description="Helical" evidence="5">
    <location>
        <begin position="233"/>
        <end position="250"/>
    </location>
</feature>
<dbReference type="InterPro" id="IPR051598">
    <property type="entry name" value="TSUP/Inactive_protease-like"/>
</dbReference>
<dbReference type="GO" id="GO:0016020">
    <property type="term" value="C:membrane"/>
    <property type="evidence" value="ECO:0007669"/>
    <property type="project" value="UniProtKB-SubCell"/>
</dbReference>
<name>A0A6J6NEH1_9ZZZZ</name>
<dbReference type="AlphaFoldDB" id="A0A6J6NEH1"/>
<feature type="transmembrane region" description="Helical" evidence="5">
    <location>
        <begin position="202"/>
        <end position="221"/>
    </location>
</feature>
<feature type="transmembrane region" description="Helical" evidence="5">
    <location>
        <begin position="45"/>
        <end position="64"/>
    </location>
</feature>
<dbReference type="InterPro" id="IPR002781">
    <property type="entry name" value="TM_pro_TauE-like"/>
</dbReference>
<organism evidence="6">
    <name type="scientific">freshwater metagenome</name>
    <dbReference type="NCBI Taxonomy" id="449393"/>
    <lineage>
        <taxon>unclassified sequences</taxon>
        <taxon>metagenomes</taxon>
        <taxon>ecological metagenomes</taxon>
    </lineage>
</organism>
<keyword evidence="2 5" id="KW-0812">Transmembrane</keyword>
<feature type="transmembrane region" description="Helical" evidence="5">
    <location>
        <begin position="132"/>
        <end position="165"/>
    </location>
</feature>